<feature type="domain" description="HTH lysR-type" evidence="2">
    <location>
        <begin position="52"/>
        <end position="89"/>
    </location>
</feature>
<dbReference type="PROSITE" id="PS50931">
    <property type="entry name" value="HTH_LYSR"/>
    <property type="match status" value="1"/>
</dbReference>
<feature type="region of interest" description="Disordered" evidence="1">
    <location>
        <begin position="21"/>
        <end position="48"/>
    </location>
</feature>
<evidence type="ECO:0000259" key="2">
    <source>
        <dbReference type="PROSITE" id="PS50931"/>
    </source>
</evidence>
<dbReference type="InterPro" id="IPR000847">
    <property type="entry name" value="LysR_HTH_N"/>
</dbReference>
<dbReference type="InterPro" id="IPR036388">
    <property type="entry name" value="WH-like_DNA-bd_sf"/>
</dbReference>
<evidence type="ECO:0000313" key="4">
    <source>
        <dbReference type="Proteomes" id="UP000246132"/>
    </source>
</evidence>
<keyword evidence="4" id="KW-1185">Reference proteome</keyword>
<feature type="region of interest" description="Disordered" evidence="1">
    <location>
        <begin position="132"/>
        <end position="152"/>
    </location>
</feature>
<proteinExistence type="predicted"/>
<feature type="compositionally biased region" description="Basic and acidic residues" evidence="1">
    <location>
        <begin position="31"/>
        <end position="47"/>
    </location>
</feature>
<dbReference type="Pfam" id="PF00126">
    <property type="entry name" value="HTH_1"/>
    <property type="match status" value="1"/>
</dbReference>
<organism evidence="3 4">
    <name type="scientific">Oceaniradius stylonematis</name>
    <dbReference type="NCBI Taxonomy" id="2184161"/>
    <lineage>
        <taxon>Bacteria</taxon>
        <taxon>Pseudomonadati</taxon>
        <taxon>Pseudomonadota</taxon>
        <taxon>Alphaproteobacteria</taxon>
        <taxon>Hyphomicrobiales</taxon>
        <taxon>Ahrensiaceae</taxon>
        <taxon>Oceaniradius</taxon>
    </lineage>
</organism>
<dbReference type="RefSeq" id="WP_109767602.1">
    <property type="nucleotide sequence ID" value="NZ_JASHJQ010000003.1"/>
</dbReference>
<dbReference type="EMBL" id="QFWV02000009">
    <property type="protein sequence ID" value="RKF05534.1"/>
    <property type="molecule type" value="Genomic_DNA"/>
</dbReference>
<reference evidence="3 4" key="1">
    <citation type="journal article" date="2018" name="Int. J. Syst. Bacteriol.">
        <title>Oceaniradius stylonemae gen. nov., sp. nov., isolated from a red alga, Stylonema cornu-cervi.</title>
        <authorList>
            <person name="Jeong S."/>
        </authorList>
    </citation>
    <scope>NUCLEOTIDE SEQUENCE [LARGE SCALE GENOMIC DNA]</scope>
    <source>
        <strain evidence="3 4">StC1</strain>
    </source>
</reference>
<dbReference type="Gene3D" id="1.10.10.10">
    <property type="entry name" value="Winged helix-like DNA-binding domain superfamily/Winged helix DNA-binding domain"/>
    <property type="match status" value="1"/>
</dbReference>
<sequence length="152" mass="16158">MAAAVTSTAKSPNIWRTVTMNANFRPPGQADRVDGAETEPGAKRIPDGRAVPSISGLVAFEATARQLSFSHAACELTLTQGPASKRVRQPQGVLGITLTAPPEVTGYWPITPLGPFHALHPEISVNLACRNRQKTPPSRSGWNARSVAPTAR</sequence>
<gene>
    <name evidence="3" type="ORF">DEM25_017330</name>
</gene>
<protein>
    <submittedName>
        <fullName evidence="3">LysR family transcriptional regulator</fullName>
    </submittedName>
</protein>
<feature type="compositionally biased region" description="Polar residues" evidence="1">
    <location>
        <begin position="134"/>
        <end position="143"/>
    </location>
</feature>
<dbReference type="AlphaFoldDB" id="A0A3A8AFV6"/>
<name>A0A3A8AFV6_9HYPH</name>
<evidence type="ECO:0000313" key="3">
    <source>
        <dbReference type="EMBL" id="RKF05534.1"/>
    </source>
</evidence>
<dbReference type="Proteomes" id="UP000246132">
    <property type="component" value="Unassembled WGS sequence"/>
</dbReference>
<comment type="caution">
    <text evidence="3">The sequence shown here is derived from an EMBL/GenBank/DDBJ whole genome shotgun (WGS) entry which is preliminary data.</text>
</comment>
<evidence type="ECO:0000256" key="1">
    <source>
        <dbReference type="SAM" id="MobiDB-lite"/>
    </source>
</evidence>
<dbReference type="OrthoDB" id="9793571at2"/>
<accession>A0A3A8AFV6</accession>
<dbReference type="GO" id="GO:0003700">
    <property type="term" value="F:DNA-binding transcription factor activity"/>
    <property type="evidence" value="ECO:0007669"/>
    <property type="project" value="InterPro"/>
</dbReference>